<dbReference type="Proteomes" id="UP000600547">
    <property type="component" value="Unassembled WGS sequence"/>
</dbReference>
<feature type="signal peptide" evidence="7">
    <location>
        <begin position="1"/>
        <end position="26"/>
    </location>
</feature>
<evidence type="ECO:0000256" key="4">
    <source>
        <dbReference type="ARBA" id="ARBA00022729"/>
    </source>
</evidence>
<evidence type="ECO:0000256" key="7">
    <source>
        <dbReference type="SAM" id="SignalP"/>
    </source>
</evidence>
<organism evidence="9 10">
    <name type="scientific">Deinococcus arenae</name>
    <dbReference type="NCBI Taxonomy" id="1452751"/>
    <lineage>
        <taxon>Bacteria</taxon>
        <taxon>Thermotogati</taxon>
        <taxon>Deinococcota</taxon>
        <taxon>Deinococci</taxon>
        <taxon>Deinococcales</taxon>
        <taxon>Deinococcaceae</taxon>
        <taxon>Deinococcus</taxon>
    </lineage>
</organism>
<comment type="function">
    <text evidence="5">Part of a binding-protein-dependent transport system for aliphatic sulfonates. Putative binding protein.</text>
</comment>
<sequence length="328" mass="34542">MTTRLRSAAALTLAALALGTLPAAQAVTFTIGYQKGGIPNILKARGTLDRYAAQGIDFRWVLFTAGPPLLEAANAGAVDFGSVGNAPGVFALAGGADLKYVGVTVNQSDTTEAVIVPKNSAIQKVSDLKGKRIGVARGSSAHAFLYSVLRSAGLSFRDVTVVPLLPPDARPAFENGSIDAWAIWDPFLTTALQGSGGRVLRDHAGLGRGDNYHLVPGSVLKNAEKKRALQVLLAELESAANWANVNRQTVINQFSDELGIPKSVLAVTVPKSVPFNIRPFRASDLKPLQALSVAFREAGVLPRDVPFGPQTYVTLPAFRAALPALGLK</sequence>
<evidence type="ECO:0000313" key="9">
    <source>
        <dbReference type="EMBL" id="GGM58593.1"/>
    </source>
</evidence>
<dbReference type="EMBL" id="BMQG01000026">
    <property type="protein sequence ID" value="GGM58593.1"/>
    <property type="molecule type" value="Genomic_DNA"/>
</dbReference>
<dbReference type="SMART" id="SM00062">
    <property type="entry name" value="PBPb"/>
    <property type="match status" value="1"/>
</dbReference>
<reference evidence="10" key="1">
    <citation type="journal article" date="2019" name="Int. J. Syst. Evol. Microbiol.">
        <title>The Global Catalogue of Microorganisms (GCM) 10K type strain sequencing project: providing services to taxonomists for standard genome sequencing and annotation.</title>
        <authorList>
            <consortium name="The Broad Institute Genomics Platform"/>
            <consortium name="The Broad Institute Genome Sequencing Center for Infectious Disease"/>
            <person name="Wu L."/>
            <person name="Ma J."/>
        </authorList>
    </citation>
    <scope>NUCLEOTIDE SEQUENCE [LARGE SCALE GENOMIC DNA]</scope>
    <source>
        <strain evidence="10">JCM 31047</strain>
    </source>
</reference>
<comment type="subcellular location">
    <subcellularLocation>
        <location evidence="1">Periplasm</location>
    </subcellularLocation>
</comment>
<dbReference type="NCBIfam" id="TIGR01728">
    <property type="entry name" value="SsuA_fam"/>
    <property type="match status" value="1"/>
</dbReference>
<comment type="similarity">
    <text evidence="2">Belongs to the bacterial solute-binding protein SsuA/TauA family.</text>
</comment>
<dbReference type="InterPro" id="IPR015168">
    <property type="entry name" value="SsuA/THI5"/>
</dbReference>
<dbReference type="Gene3D" id="3.40.190.10">
    <property type="entry name" value="Periplasmic binding protein-like II"/>
    <property type="match status" value="2"/>
</dbReference>
<dbReference type="GO" id="GO:0042597">
    <property type="term" value="C:periplasmic space"/>
    <property type="evidence" value="ECO:0007669"/>
    <property type="project" value="UniProtKB-SubCell"/>
</dbReference>
<dbReference type="InterPro" id="IPR001638">
    <property type="entry name" value="Solute-binding_3/MltF_N"/>
</dbReference>
<comment type="caution">
    <text evidence="9">The sequence shown here is derived from an EMBL/GenBank/DDBJ whole genome shotgun (WGS) entry which is preliminary data.</text>
</comment>
<evidence type="ECO:0000256" key="2">
    <source>
        <dbReference type="ARBA" id="ARBA00010742"/>
    </source>
</evidence>
<dbReference type="GO" id="GO:0042626">
    <property type="term" value="F:ATPase-coupled transmembrane transporter activity"/>
    <property type="evidence" value="ECO:0007669"/>
    <property type="project" value="InterPro"/>
</dbReference>
<feature type="domain" description="Solute-binding protein family 3/N-terminal" evidence="8">
    <location>
        <begin position="28"/>
        <end position="246"/>
    </location>
</feature>
<dbReference type="PANTHER" id="PTHR30024:SF42">
    <property type="entry name" value="ALIPHATIC SULFONATES-BINDING PROTEIN-RELATED"/>
    <property type="match status" value="1"/>
</dbReference>
<gene>
    <name evidence="9" type="ORF">GCM10008956_37720</name>
</gene>
<dbReference type="FunFam" id="3.40.190.10:FF:000050">
    <property type="entry name" value="Sulfonate ABC transporter substrate-binding protein"/>
    <property type="match status" value="1"/>
</dbReference>
<dbReference type="SUPFAM" id="SSF53850">
    <property type="entry name" value="Periplasmic binding protein-like II"/>
    <property type="match status" value="1"/>
</dbReference>
<evidence type="ECO:0000256" key="5">
    <source>
        <dbReference type="ARBA" id="ARBA00055538"/>
    </source>
</evidence>
<evidence type="ECO:0000313" key="10">
    <source>
        <dbReference type="Proteomes" id="UP000600547"/>
    </source>
</evidence>
<dbReference type="RefSeq" id="WP_110828478.1">
    <property type="nucleotide sequence ID" value="NZ_BMQG01000026.1"/>
</dbReference>
<dbReference type="GO" id="GO:0016020">
    <property type="term" value="C:membrane"/>
    <property type="evidence" value="ECO:0007669"/>
    <property type="project" value="InterPro"/>
</dbReference>
<dbReference type="AlphaFoldDB" id="A0A8H9LAJ0"/>
<evidence type="ECO:0000256" key="6">
    <source>
        <dbReference type="ARBA" id="ARBA00070228"/>
    </source>
</evidence>
<keyword evidence="4 7" id="KW-0732">Signal</keyword>
<dbReference type="InterPro" id="IPR010067">
    <property type="entry name" value="ABC_SsuA_sub-bd"/>
</dbReference>
<evidence type="ECO:0000256" key="3">
    <source>
        <dbReference type="ARBA" id="ARBA00022448"/>
    </source>
</evidence>
<dbReference type="Pfam" id="PF09084">
    <property type="entry name" value="NMT1"/>
    <property type="match status" value="1"/>
</dbReference>
<protein>
    <recommendedName>
        <fullName evidence="6">Putative aliphatic sulfonates-binding protein</fullName>
    </recommendedName>
</protein>
<proteinExistence type="inferred from homology"/>
<keyword evidence="3" id="KW-0813">Transport</keyword>
<evidence type="ECO:0000259" key="8">
    <source>
        <dbReference type="SMART" id="SM00062"/>
    </source>
</evidence>
<feature type="chain" id="PRO_5034032011" description="Putative aliphatic sulfonates-binding protein" evidence="7">
    <location>
        <begin position="27"/>
        <end position="328"/>
    </location>
</feature>
<name>A0A8H9LAJ0_9DEIO</name>
<evidence type="ECO:0000256" key="1">
    <source>
        <dbReference type="ARBA" id="ARBA00004418"/>
    </source>
</evidence>
<accession>A0A8H9LAJ0</accession>
<dbReference type="PANTHER" id="PTHR30024">
    <property type="entry name" value="ALIPHATIC SULFONATES-BINDING PROTEIN-RELATED"/>
    <property type="match status" value="1"/>
</dbReference>
<keyword evidence="10" id="KW-1185">Reference proteome</keyword>